<dbReference type="Proteomes" id="UP001522662">
    <property type="component" value="Unassembled WGS sequence"/>
</dbReference>
<dbReference type="InterPro" id="IPR029044">
    <property type="entry name" value="Nucleotide-diphossugar_trans"/>
</dbReference>
<dbReference type="PANTHER" id="PTHR12726">
    <property type="entry name" value="CERAMIDE GLUCOSYLTRANSFERASE"/>
    <property type="match status" value="1"/>
</dbReference>
<evidence type="ECO:0000256" key="4">
    <source>
        <dbReference type="ARBA" id="ARBA00022676"/>
    </source>
</evidence>
<dbReference type="EMBL" id="JALAYX010000002">
    <property type="protein sequence ID" value="MCJ8238339.1"/>
    <property type="molecule type" value="Genomic_DNA"/>
</dbReference>
<keyword evidence="5" id="KW-0808">Transferase</keyword>
<dbReference type="CDD" id="cd02520">
    <property type="entry name" value="Glucosylceramide_synthase"/>
    <property type="match status" value="1"/>
</dbReference>
<comment type="pathway">
    <text evidence="3">Sphingolipid metabolism.</text>
</comment>
<organism evidence="10 11">
    <name type="scientific">Peteryoungia algae</name>
    <dbReference type="NCBI Taxonomy" id="2919917"/>
    <lineage>
        <taxon>Bacteria</taxon>
        <taxon>Pseudomonadati</taxon>
        <taxon>Pseudomonadota</taxon>
        <taxon>Alphaproteobacteria</taxon>
        <taxon>Hyphomicrobiales</taxon>
        <taxon>Rhizobiaceae</taxon>
        <taxon>Peteryoungia</taxon>
    </lineage>
</organism>
<comment type="caution">
    <text evidence="10">The sequence shown here is derived from an EMBL/GenBank/DDBJ whole genome shotgun (WGS) entry which is preliminary data.</text>
</comment>
<feature type="transmembrane region" description="Helical" evidence="9">
    <location>
        <begin position="303"/>
        <end position="320"/>
    </location>
</feature>
<keyword evidence="4" id="KW-0328">Glycosyltransferase</keyword>
<evidence type="ECO:0000256" key="1">
    <source>
        <dbReference type="ARBA" id="ARBA00004141"/>
    </source>
</evidence>
<keyword evidence="6 9" id="KW-0812">Transmembrane</keyword>
<keyword evidence="10" id="KW-0614">Plasmid</keyword>
<evidence type="ECO:0000256" key="3">
    <source>
        <dbReference type="ARBA" id="ARBA00004991"/>
    </source>
</evidence>
<keyword evidence="11" id="KW-1185">Reference proteome</keyword>
<keyword evidence="8 9" id="KW-0472">Membrane</keyword>
<dbReference type="Pfam" id="PF13506">
    <property type="entry name" value="Glyco_transf_21"/>
    <property type="match status" value="1"/>
</dbReference>
<comment type="subcellular location">
    <subcellularLocation>
        <location evidence="1">Membrane</location>
        <topology evidence="1">Multi-pass membrane protein</topology>
    </subcellularLocation>
</comment>
<dbReference type="InterPro" id="IPR025993">
    <property type="entry name" value="Ceramide_glucosylTrfase"/>
</dbReference>
<evidence type="ECO:0000313" key="11">
    <source>
        <dbReference type="Proteomes" id="UP001522662"/>
    </source>
</evidence>
<proteinExistence type="predicted"/>
<evidence type="ECO:0000256" key="9">
    <source>
        <dbReference type="SAM" id="Phobius"/>
    </source>
</evidence>
<protein>
    <submittedName>
        <fullName evidence="10">Ceramide glucosyltransferase</fullName>
    </submittedName>
</protein>
<evidence type="ECO:0000256" key="5">
    <source>
        <dbReference type="ARBA" id="ARBA00022679"/>
    </source>
</evidence>
<dbReference type="SUPFAM" id="SSF53448">
    <property type="entry name" value="Nucleotide-diphospho-sugar transferases"/>
    <property type="match status" value="1"/>
</dbReference>
<gene>
    <name evidence="10" type="ORF">MKJ03_08365</name>
</gene>
<accession>A0ABT0CYT0</accession>
<evidence type="ECO:0000256" key="7">
    <source>
        <dbReference type="ARBA" id="ARBA00022989"/>
    </source>
</evidence>
<keyword evidence="7 9" id="KW-1133">Transmembrane helix</keyword>
<dbReference type="PANTHER" id="PTHR12726:SF0">
    <property type="entry name" value="CERAMIDE GLUCOSYLTRANSFERASE"/>
    <property type="match status" value="1"/>
</dbReference>
<evidence type="ECO:0000313" key="10">
    <source>
        <dbReference type="EMBL" id="MCJ8238339.1"/>
    </source>
</evidence>
<evidence type="ECO:0000256" key="8">
    <source>
        <dbReference type="ARBA" id="ARBA00023136"/>
    </source>
</evidence>
<dbReference type="Gene3D" id="3.90.550.10">
    <property type="entry name" value="Spore Coat Polysaccharide Biosynthesis Protein SpsA, Chain A"/>
    <property type="match status" value="1"/>
</dbReference>
<comment type="pathway">
    <text evidence="2">Lipid metabolism; sphingolipid metabolism.</text>
</comment>
<geneLocation type="plasmid" evidence="10">
    <name>unnamed</name>
</geneLocation>
<evidence type="ECO:0000256" key="6">
    <source>
        <dbReference type="ARBA" id="ARBA00022692"/>
    </source>
</evidence>
<name>A0ABT0CYT0_9HYPH</name>
<feature type="transmembrane region" description="Helical" evidence="9">
    <location>
        <begin position="273"/>
        <end position="297"/>
    </location>
</feature>
<reference evidence="10 11" key="1">
    <citation type="submission" date="2022-03" db="EMBL/GenBank/DDBJ databases">
        <title>Rhizobium SSM4.3 sp. nov., isolated from Sediment (Gouqi Island).</title>
        <authorList>
            <person name="Chen G."/>
        </authorList>
    </citation>
    <scope>NUCLEOTIDE SEQUENCE [LARGE SCALE GENOMIC DNA]</scope>
    <source>
        <strain evidence="10 11">SSM4.3</strain>
        <plasmid evidence="10">unnamed</plasmid>
    </source>
</reference>
<dbReference type="RefSeq" id="WP_245136207.1">
    <property type="nucleotide sequence ID" value="NZ_CP128477.1"/>
</dbReference>
<sequence length="400" mass="44589">MTLLIWFAALALFAQLASIALVIAVKLRHREREHRPSARPPVTLIRPICGLENNLERCLASTFELDWPVYEILFCVSRADDPAASLARRLIAEHPHIAARLLVGEDLFSANPKLNNVVKGWRTARHDWIVMTDSNVLMPSDTIERMMARWDSETGLVCSPPAGTEPENFGARLESAWLDSFQARWQLFADAAGFGFAQGKSMLFSRQLISHLGGFERLGEEVAEDAAATILIRSVGLKVRLVHQPFPQPLGRRDIGAVWKRQLRWARLRRASFPVYFLPEILIGGALPTAAVIALAATGTLPAAAPLVYLAAWYAGELLLARTYGWPSEWRILPAMLTRDLLLPALFVTAWFGSGFEWRGNAMTVADNDNTRSARLRKAVARTRDKAREKARALVTARSH</sequence>
<feature type="transmembrane region" description="Helical" evidence="9">
    <location>
        <begin position="6"/>
        <end position="25"/>
    </location>
</feature>
<evidence type="ECO:0000256" key="2">
    <source>
        <dbReference type="ARBA" id="ARBA00004760"/>
    </source>
</evidence>